<feature type="domain" description="Polysaccharide lyase family 8 central" evidence="6">
    <location>
        <begin position="620"/>
        <end position="878"/>
    </location>
</feature>
<name>A0A7X9RQH9_9BACT</name>
<evidence type="ECO:0000313" key="9">
    <source>
        <dbReference type="EMBL" id="NME66783.1"/>
    </source>
</evidence>
<evidence type="ECO:0000259" key="8">
    <source>
        <dbReference type="Pfam" id="PF09093"/>
    </source>
</evidence>
<accession>A0A7X9RQH9</accession>
<dbReference type="InterPro" id="IPR008979">
    <property type="entry name" value="Galactose-bd-like_sf"/>
</dbReference>
<dbReference type="InterPro" id="IPR015176">
    <property type="entry name" value="Lyase_N"/>
</dbReference>
<dbReference type="Pfam" id="PF09093">
    <property type="entry name" value="Lyase_catalyt"/>
    <property type="match status" value="1"/>
</dbReference>
<evidence type="ECO:0000313" key="10">
    <source>
        <dbReference type="Proteomes" id="UP000576082"/>
    </source>
</evidence>
<dbReference type="PANTHER" id="PTHR37322">
    <property type="match status" value="1"/>
</dbReference>
<dbReference type="GO" id="GO:0030246">
    <property type="term" value="F:carbohydrate binding"/>
    <property type="evidence" value="ECO:0007669"/>
    <property type="project" value="InterPro"/>
</dbReference>
<dbReference type="InterPro" id="IPR015177">
    <property type="entry name" value="Lyase_catalyt"/>
</dbReference>
<dbReference type="SUPFAM" id="SSF48230">
    <property type="entry name" value="Chondroitin AC/alginate lyase"/>
    <property type="match status" value="1"/>
</dbReference>
<feature type="domain" description="Lyase catalytic" evidence="8">
    <location>
        <begin position="222"/>
        <end position="568"/>
    </location>
</feature>
<dbReference type="Gene3D" id="2.60.220.10">
    <property type="entry name" value="Polysaccharide lyase family 8-like, C-terminal"/>
    <property type="match status" value="1"/>
</dbReference>
<evidence type="ECO:0008006" key="11">
    <source>
        <dbReference type="Google" id="ProtNLM"/>
    </source>
</evidence>
<dbReference type="GO" id="GO:0005975">
    <property type="term" value="P:carbohydrate metabolic process"/>
    <property type="evidence" value="ECO:0007669"/>
    <property type="project" value="InterPro"/>
</dbReference>
<evidence type="ECO:0000256" key="2">
    <source>
        <dbReference type="ARBA" id="ARBA00006699"/>
    </source>
</evidence>
<dbReference type="SUPFAM" id="SSF49785">
    <property type="entry name" value="Galactose-binding domain-like"/>
    <property type="match status" value="1"/>
</dbReference>
<comment type="similarity">
    <text evidence="2">Belongs to the polysaccharide lyase 8 family.</text>
</comment>
<dbReference type="RefSeq" id="WP_169654593.1">
    <property type="nucleotide sequence ID" value="NZ_JABANE010000004.1"/>
</dbReference>
<dbReference type="EMBL" id="JABANE010000004">
    <property type="protein sequence ID" value="NME66783.1"/>
    <property type="molecule type" value="Genomic_DNA"/>
</dbReference>
<reference evidence="9 10" key="1">
    <citation type="submission" date="2020-04" db="EMBL/GenBank/DDBJ databases">
        <title>Flammeovirga sp. SR4, a novel species isolated from seawater.</title>
        <authorList>
            <person name="Wang X."/>
        </authorList>
    </citation>
    <scope>NUCLEOTIDE SEQUENCE [LARGE SCALE GENOMIC DNA]</scope>
    <source>
        <strain evidence="9 10">ATCC 23126</strain>
    </source>
</reference>
<comment type="subunit">
    <text evidence="3">Monomer.</text>
</comment>
<dbReference type="Proteomes" id="UP000576082">
    <property type="component" value="Unassembled WGS sequence"/>
</dbReference>
<dbReference type="InterPro" id="IPR039174">
    <property type="entry name" value="Chondroitin_ABC_lyase"/>
</dbReference>
<comment type="cofactor">
    <cofactor evidence="1">
        <name>Ca(2+)</name>
        <dbReference type="ChEBI" id="CHEBI:29108"/>
    </cofactor>
</comment>
<dbReference type="InterPro" id="IPR011071">
    <property type="entry name" value="Lyase_8-like_C"/>
</dbReference>
<dbReference type="GO" id="GO:0016837">
    <property type="term" value="F:carbon-oxygen lyase activity, acting on polysaccharides"/>
    <property type="evidence" value="ECO:0007669"/>
    <property type="project" value="UniProtKB-ARBA"/>
</dbReference>
<protein>
    <recommendedName>
        <fullName evidence="11">Chondroitin ABC lyase</fullName>
    </recommendedName>
</protein>
<evidence type="ECO:0000256" key="1">
    <source>
        <dbReference type="ARBA" id="ARBA00001913"/>
    </source>
</evidence>
<dbReference type="SUPFAM" id="SSF74650">
    <property type="entry name" value="Galactose mutarotase-like"/>
    <property type="match status" value="1"/>
</dbReference>
<gene>
    <name evidence="9" type="ORF">HHU12_02290</name>
</gene>
<feature type="domain" description="Lyase N-terminal" evidence="7">
    <location>
        <begin position="40"/>
        <end position="191"/>
    </location>
</feature>
<evidence type="ECO:0000256" key="5">
    <source>
        <dbReference type="ARBA" id="ARBA00023239"/>
    </source>
</evidence>
<dbReference type="Pfam" id="PF02278">
    <property type="entry name" value="Lyase_8"/>
    <property type="match status" value="1"/>
</dbReference>
<dbReference type="SUPFAM" id="SSF49863">
    <property type="entry name" value="Hyaluronate lyase-like, C-terminal domain"/>
    <property type="match status" value="1"/>
</dbReference>
<dbReference type="Gene3D" id="2.60.120.430">
    <property type="entry name" value="Galactose-binding lectin"/>
    <property type="match status" value="1"/>
</dbReference>
<comment type="caution">
    <text evidence="9">The sequence shown here is derived from an EMBL/GenBank/DDBJ whole genome shotgun (WGS) entry which is preliminary data.</text>
</comment>
<dbReference type="Gene3D" id="1.50.10.100">
    <property type="entry name" value="Chondroitin AC/alginate lyase"/>
    <property type="match status" value="1"/>
</dbReference>
<evidence type="ECO:0000259" key="7">
    <source>
        <dbReference type="Pfam" id="PF09092"/>
    </source>
</evidence>
<keyword evidence="10" id="KW-1185">Reference proteome</keyword>
<keyword evidence="5" id="KW-0456">Lyase</keyword>
<dbReference type="InterPro" id="IPR003159">
    <property type="entry name" value="Lyase_8_central_dom"/>
</dbReference>
<organism evidence="9 10">
    <name type="scientific">Flammeovirga aprica JL-4</name>
    <dbReference type="NCBI Taxonomy" id="694437"/>
    <lineage>
        <taxon>Bacteria</taxon>
        <taxon>Pseudomonadati</taxon>
        <taxon>Bacteroidota</taxon>
        <taxon>Cytophagia</taxon>
        <taxon>Cytophagales</taxon>
        <taxon>Flammeovirgaceae</taxon>
        <taxon>Flammeovirga</taxon>
    </lineage>
</organism>
<dbReference type="AlphaFoldDB" id="A0A7X9RQH9"/>
<dbReference type="InterPro" id="IPR014718">
    <property type="entry name" value="GH-type_carb-bd"/>
</dbReference>
<dbReference type="Pfam" id="PF09092">
    <property type="entry name" value="Lyase_N"/>
    <property type="match status" value="1"/>
</dbReference>
<evidence type="ECO:0000259" key="6">
    <source>
        <dbReference type="Pfam" id="PF02278"/>
    </source>
</evidence>
<sequence length="1035" mass="118679">MKKKFFLFTIYLVGMAIMAFGQKKKDAFNNRYPYPVFKTLESFENEVILDTWKANDGELSLSELHAKDGKSSLEWKWKKGSVITVNNPAFLKEAGKARNGGMMLWLYSPKEVDGAFHFVFKDTEGNVQFEFDYLGNFDGWRGSWMSFRTDLGYKGKKELASMEVHAPNNIEEGVIYFDMVNYVKKVMTKNESSYQWQKPKSNGFAWGTYRWSQYEVPEPTQKSVTKEQIADFAEITKRFEHWILGSNAFAGQKQYELRSNANAKYIKSNVKKFDKLNIVRHPDGRITGASLFSRHSPYAPAYTYVGQDVLENMPLALALDYKINGNKASLDKLLLLLDHLYDQGWAEGSGMETLDHLTNRVVGYVYALYLCKDELKKAGALEREMRTLDWMVTFNQCFTEDEYEITADAMRTRLMFRLVRVLIMDDSPEKVMYMSAVRNYIQKSLRVSPGFADTIKPDFMGYHHRGVYANGYAPNGFHNASIAVYLLSKTQFAIEEKYHGNLRQAALAQRIIAHRYHTPFSVGGRLSNHAPLIGEFPTYVYLAYSGWKGQEVDTEMSGVAVRLWDEKDQDFSVLFGRAGANISYFNTLGSMELMLQLLKDYPEKEAIPSGFYDKPYAGLAVKRKDNWMVSMKGYSQYIYDFESGGKENRYGRYISYGHMQILAGDKGGHKENGYALDKGWDWNRWAGTTTVNLPLDLLLCEKYTKKEKKNDVQSKHRNFSKKTFMGALSLDDENGMFAMELEDKVFQKKFEAKKSAFFFDNEIILLGSNISNVANTTNKVETTLFQNELSLQRQDLMVNGKKITQSEYTFEGQEENVFLSDPYGNSYIVPNSGQLKVSKQAQESRNVSNKKATSGNYAVAWLDHGVAPENESYEYMVLVQQPHSVAKSYTKKLPYKVIQKDAQAHVIYHKVKDTYGLSIFDPSLQLENEYFASVSAPVMLMIEKENKEKINLSLCDPDFRRPHYKTTKLPDSEVFEPSKMQKVQLKLNGGWELDKDYGFVKVIERNKSNTVLEFECVDAQSYAVGLKKSDKKVVN</sequence>
<dbReference type="Gene3D" id="2.70.98.10">
    <property type="match status" value="1"/>
</dbReference>
<proteinExistence type="inferred from homology"/>
<dbReference type="InterPro" id="IPR011013">
    <property type="entry name" value="Gal_mutarotase_sf_dom"/>
</dbReference>
<dbReference type="InterPro" id="IPR008929">
    <property type="entry name" value="Chondroitin_lyas"/>
</dbReference>
<dbReference type="GO" id="GO:0005576">
    <property type="term" value="C:extracellular region"/>
    <property type="evidence" value="ECO:0007669"/>
    <property type="project" value="InterPro"/>
</dbReference>
<dbReference type="GO" id="GO:0006027">
    <property type="term" value="P:glycosaminoglycan catabolic process"/>
    <property type="evidence" value="ECO:0007669"/>
    <property type="project" value="InterPro"/>
</dbReference>
<evidence type="ECO:0000256" key="4">
    <source>
        <dbReference type="ARBA" id="ARBA00022837"/>
    </source>
</evidence>
<evidence type="ECO:0000256" key="3">
    <source>
        <dbReference type="ARBA" id="ARBA00011245"/>
    </source>
</evidence>
<dbReference type="PANTHER" id="PTHR37322:SF3">
    <property type="entry name" value="CHONDROITIN SULFATE ABC EXOLYASE"/>
    <property type="match status" value="1"/>
</dbReference>
<keyword evidence="4" id="KW-0106">Calcium</keyword>